<dbReference type="OrthoDB" id="3061561at2759"/>
<feature type="transmembrane region" description="Helical" evidence="2">
    <location>
        <begin position="25"/>
        <end position="43"/>
    </location>
</feature>
<feature type="transmembrane region" description="Helical" evidence="2">
    <location>
        <begin position="63"/>
        <end position="86"/>
    </location>
</feature>
<keyword evidence="2" id="KW-0812">Transmembrane</keyword>
<organism evidence="3 4">
    <name type="scientific">Paraphoma chrysanthemicola</name>
    <dbReference type="NCBI Taxonomy" id="798071"/>
    <lineage>
        <taxon>Eukaryota</taxon>
        <taxon>Fungi</taxon>
        <taxon>Dikarya</taxon>
        <taxon>Ascomycota</taxon>
        <taxon>Pezizomycotina</taxon>
        <taxon>Dothideomycetes</taxon>
        <taxon>Pleosporomycetidae</taxon>
        <taxon>Pleosporales</taxon>
        <taxon>Pleosporineae</taxon>
        <taxon>Phaeosphaeriaceae</taxon>
        <taxon>Paraphoma</taxon>
    </lineage>
</organism>
<dbReference type="Proteomes" id="UP000813461">
    <property type="component" value="Unassembled WGS sequence"/>
</dbReference>
<sequence>MWDLFGASGSNVTSWKSGPDERGTFNILSTCVITLILCVYNCLHLNIPGPDQKTWWKLFQRKFLWLMAGLFAPEFVAFVAFFDWLLAKNLEVEMRKLLDPLMKDAFDSISDAEGRPHPDQSTTRLSDRSTRKGLSRRHRWTRTHSHFAHMGGYAFDMTAFPINFAPNQVRSLTLTACGLKDLAERDSYLIPDISREEILDKSKADGFSKILVCLQALWFAIQCIGRLAAHHPISLLELNTFLHAICCLVIYAAWWHKPLDIDTPCYVESFKENAELTCAWMIAHSSIRPNKVVWSRTTNAQKKPDSGLLSNKSSFTPCVFPGNKEVGEQITVEIADHFWEAKSSASKTKLLAQLAYPEVPTTEDKDSNFWRLYEDQRFGCYLCWAMNPGWIWDKAHFSYRHLNRTELECYKHTQHRHEQLGPLQQEIPIFRDMLIHRAPSFYPLAYGYAGWPDGWRQRLGISTMLNPLDVYSSGAAFASAVYGSIHLSAWHNHFSTYAESIIWRVCCFILISPLVLVLAPLASYVRRKIVGTYLRPSAFPENVHSCPKLSKNRPDLLKRTIHILTRSPLLYRVRLCLCIFYATSYVAARIFLIVESFRNLGHMPEAVYKQPDWSIYLPHLGSG</sequence>
<keyword evidence="2" id="KW-1133">Transmembrane helix</keyword>
<keyword evidence="2" id="KW-0472">Membrane</keyword>
<feature type="compositionally biased region" description="Basic and acidic residues" evidence="1">
    <location>
        <begin position="109"/>
        <end position="118"/>
    </location>
</feature>
<protein>
    <submittedName>
        <fullName evidence="3">Uncharacterized protein</fullName>
    </submittedName>
</protein>
<evidence type="ECO:0000256" key="2">
    <source>
        <dbReference type="SAM" id="Phobius"/>
    </source>
</evidence>
<comment type="caution">
    <text evidence="3">The sequence shown here is derived from an EMBL/GenBank/DDBJ whole genome shotgun (WGS) entry which is preliminary data.</text>
</comment>
<accession>A0A8K0W564</accession>
<feature type="transmembrane region" description="Helical" evidence="2">
    <location>
        <begin position="575"/>
        <end position="594"/>
    </location>
</feature>
<dbReference type="EMBL" id="JAGMVJ010000001">
    <property type="protein sequence ID" value="KAH7094870.1"/>
    <property type="molecule type" value="Genomic_DNA"/>
</dbReference>
<gene>
    <name evidence="3" type="ORF">FB567DRAFT_600548</name>
</gene>
<dbReference type="PANTHER" id="PTHR35043">
    <property type="entry name" value="TRANSCRIPTION FACTOR DOMAIN-CONTAINING PROTEIN"/>
    <property type="match status" value="1"/>
</dbReference>
<proteinExistence type="predicted"/>
<evidence type="ECO:0000313" key="3">
    <source>
        <dbReference type="EMBL" id="KAH7094870.1"/>
    </source>
</evidence>
<dbReference type="AlphaFoldDB" id="A0A8K0W564"/>
<evidence type="ECO:0000313" key="4">
    <source>
        <dbReference type="Proteomes" id="UP000813461"/>
    </source>
</evidence>
<name>A0A8K0W564_9PLEO</name>
<evidence type="ECO:0000256" key="1">
    <source>
        <dbReference type="SAM" id="MobiDB-lite"/>
    </source>
</evidence>
<reference evidence="3" key="1">
    <citation type="journal article" date="2021" name="Nat. Commun.">
        <title>Genetic determinants of endophytism in the Arabidopsis root mycobiome.</title>
        <authorList>
            <person name="Mesny F."/>
            <person name="Miyauchi S."/>
            <person name="Thiergart T."/>
            <person name="Pickel B."/>
            <person name="Atanasova L."/>
            <person name="Karlsson M."/>
            <person name="Huettel B."/>
            <person name="Barry K.W."/>
            <person name="Haridas S."/>
            <person name="Chen C."/>
            <person name="Bauer D."/>
            <person name="Andreopoulos W."/>
            <person name="Pangilinan J."/>
            <person name="LaButti K."/>
            <person name="Riley R."/>
            <person name="Lipzen A."/>
            <person name="Clum A."/>
            <person name="Drula E."/>
            <person name="Henrissat B."/>
            <person name="Kohler A."/>
            <person name="Grigoriev I.V."/>
            <person name="Martin F.M."/>
            <person name="Hacquard S."/>
        </authorList>
    </citation>
    <scope>NUCLEOTIDE SEQUENCE</scope>
    <source>
        <strain evidence="3">MPI-SDFR-AT-0120</strain>
    </source>
</reference>
<keyword evidence="4" id="KW-1185">Reference proteome</keyword>
<feature type="transmembrane region" description="Helical" evidence="2">
    <location>
        <begin position="501"/>
        <end position="525"/>
    </location>
</feature>
<dbReference type="PANTHER" id="PTHR35043:SF7">
    <property type="entry name" value="TRANSCRIPTION FACTOR DOMAIN-CONTAINING PROTEIN"/>
    <property type="match status" value="1"/>
</dbReference>
<feature type="region of interest" description="Disordered" evidence="1">
    <location>
        <begin position="109"/>
        <end position="138"/>
    </location>
</feature>